<dbReference type="RefSeq" id="WP_078254256.1">
    <property type="nucleotide sequence ID" value="NZ_MUYU01000015.1"/>
</dbReference>
<accession>A0A1T0CMK3</accession>
<feature type="chain" id="PRO_5012661970" description="Secreted protein" evidence="1">
    <location>
        <begin position="32"/>
        <end position="253"/>
    </location>
</feature>
<evidence type="ECO:0008006" key="4">
    <source>
        <dbReference type="Google" id="ProtNLM"/>
    </source>
</evidence>
<name>A0A1T0CMK3_9GAMM</name>
<keyword evidence="3" id="KW-1185">Reference proteome</keyword>
<proteinExistence type="predicted"/>
<dbReference type="STRING" id="470453.B0680_06350"/>
<protein>
    <recommendedName>
        <fullName evidence="4">Secreted protein</fullName>
    </recommendedName>
</protein>
<evidence type="ECO:0000313" key="2">
    <source>
        <dbReference type="EMBL" id="OOS23576.1"/>
    </source>
</evidence>
<dbReference type="EMBL" id="MUYU01000015">
    <property type="protein sequence ID" value="OOS23576.1"/>
    <property type="molecule type" value="Genomic_DNA"/>
</dbReference>
<gene>
    <name evidence="2" type="ORF">B0680_06350</name>
</gene>
<comment type="caution">
    <text evidence="2">The sequence shown here is derived from an EMBL/GenBank/DDBJ whole genome shotgun (WGS) entry which is preliminary data.</text>
</comment>
<organism evidence="2 3">
    <name type="scientific">Moraxella pluranimalium</name>
    <dbReference type="NCBI Taxonomy" id="470453"/>
    <lineage>
        <taxon>Bacteria</taxon>
        <taxon>Pseudomonadati</taxon>
        <taxon>Pseudomonadota</taxon>
        <taxon>Gammaproteobacteria</taxon>
        <taxon>Moraxellales</taxon>
        <taxon>Moraxellaceae</taxon>
        <taxon>Moraxella</taxon>
    </lineage>
</organism>
<dbReference type="AlphaFoldDB" id="A0A1T0CMK3"/>
<dbReference type="Proteomes" id="UP000189800">
    <property type="component" value="Unassembled WGS sequence"/>
</dbReference>
<keyword evidence="1" id="KW-0732">Signal</keyword>
<evidence type="ECO:0000256" key="1">
    <source>
        <dbReference type="SAM" id="SignalP"/>
    </source>
</evidence>
<feature type="signal peptide" evidence="1">
    <location>
        <begin position="1"/>
        <end position="31"/>
    </location>
</feature>
<evidence type="ECO:0000313" key="3">
    <source>
        <dbReference type="Proteomes" id="UP000189800"/>
    </source>
</evidence>
<reference evidence="2 3" key="1">
    <citation type="submission" date="2017-02" db="EMBL/GenBank/DDBJ databases">
        <title>Draft genome sequence of Moraxella pluranimalium CCUG 54913T type strain.</title>
        <authorList>
            <person name="Salva-Serra F."/>
            <person name="Engstrom-Jakobsson H."/>
            <person name="Thorell K."/>
            <person name="Jaen-Luchoro D."/>
            <person name="Gonzales-Siles L."/>
            <person name="Karlsson R."/>
            <person name="Yazdan S."/>
            <person name="Boulund F."/>
            <person name="Johnning A."/>
            <person name="Engstrand L."/>
            <person name="Kristiansson E."/>
            <person name="Moore E."/>
        </authorList>
    </citation>
    <scope>NUCLEOTIDE SEQUENCE [LARGE SCALE GENOMIC DNA]</scope>
    <source>
        <strain evidence="2 3">CCUG 54913</strain>
    </source>
</reference>
<sequence length="253" mass="26747">MSILHKPKHIALGLVATLSAAAICLSSTAHAQNRVSVGDSIAEGFPKSSKTVPNGVTHRFAKHSKTPPVILKEYIPAAKRSGALQGASVFLSTGLSNFSYGFYGGDAKRAQLEETIFNQIKELNDGGAAMVMVLGVAEDFDSKKGTSTKIMKKTNSHQPTDEGAEMNAWLANIVAKAVNQGLKAQFLGAIPAAETFDDVHAKTSWYSTVVWNYGDSSESTGVMSNSATTVDDVKIPATLNIDVKKSIVTSTGN</sequence>